<name>A0ABV3RMR2_9RHOB</name>
<dbReference type="Proteomes" id="UP001556098">
    <property type="component" value="Unassembled WGS sequence"/>
</dbReference>
<evidence type="ECO:0008006" key="3">
    <source>
        <dbReference type="Google" id="ProtNLM"/>
    </source>
</evidence>
<evidence type="ECO:0000313" key="2">
    <source>
        <dbReference type="Proteomes" id="UP001556098"/>
    </source>
</evidence>
<evidence type="ECO:0000313" key="1">
    <source>
        <dbReference type="EMBL" id="MEW9919644.1"/>
    </source>
</evidence>
<comment type="caution">
    <text evidence="1">The sequence shown here is derived from an EMBL/GenBank/DDBJ whole genome shotgun (WGS) entry which is preliminary data.</text>
</comment>
<sequence>MLLSACGSIGPSGLAALARLDPLNSPAGSLAVAISVPENLLLSDGDAALTLAFSPHDKAQAAPVSTTLPLTIRTGADAPLARSAGRKVYVLGLSVGDAARFRRTQATIRSLRENAVHGQGSLQVSVTGGCLIRPLGEALPVATCLRPDPSAAFIPLTRETDLFDVLNTTEARALRARLGSC</sequence>
<reference evidence="1 2" key="1">
    <citation type="submission" date="2024-07" db="EMBL/GenBank/DDBJ databases">
        <title>Marimonas sp.nov., isolated from tidal-flat sediment.</title>
        <authorList>
            <person name="Jayan J.N."/>
            <person name="Lee S.S."/>
        </authorList>
    </citation>
    <scope>NUCLEOTIDE SEQUENCE [LARGE SCALE GENOMIC DNA]</scope>
    <source>
        <strain evidence="1 2">MJW-29</strain>
    </source>
</reference>
<dbReference type="EMBL" id="JBFNXX010000005">
    <property type="protein sequence ID" value="MEW9919644.1"/>
    <property type="molecule type" value="Genomic_DNA"/>
</dbReference>
<gene>
    <name evidence="1" type="ORF">AB2B41_08520</name>
</gene>
<protein>
    <recommendedName>
        <fullName evidence="3">Lipoprotein</fullName>
    </recommendedName>
</protein>
<proteinExistence type="predicted"/>
<keyword evidence="2" id="KW-1185">Reference proteome</keyword>
<accession>A0ABV3RMR2</accession>
<organism evidence="1 2">
    <name type="scientific">Sulfitobacter sediminis</name>
    <dbReference type="NCBI Taxonomy" id="3234186"/>
    <lineage>
        <taxon>Bacteria</taxon>
        <taxon>Pseudomonadati</taxon>
        <taxon>Pseudomonadota</taxon>
        <taxon>Alphaproteobacteria</taxon>
        <taxon>Rhodobacterales</taxon>
        <taxon>Roseobacteraceae</taxon>
        <taxon>Sulfitobacter</taxon>
    </lineage>
</organism>
<dbReference type="RefSeq" id="WP_367877349.1">
    <property type="nucleotide sequence ID" value="NZ_JBFNXX010000005.1"/>
</dbReference>